<dbReference type="HAMAP" id="MF_01416">
    <property type="entry name" value="ATP_synth_delta_bact"/>
    <property type="match status" value="1"/>
</dbReference>
<evidence type="ECO:0000256" key="2">
    <source>
        <dbReference type="ARBA" id="ARBA00022448"/>
    </source>
</evidence>
<evidence type="ECO:0000256" key="5">
    <source>
        <dbReference type="ARBA" id="ARBA00023136"/>
    </source>
</evidence>
<dbReference type="EMBL" id="FMXN01000004">
    <property type="protein sequence ID" value="SDB25986.1"/>
    <property type="molecule type" value="Genomic_DNA"/>
</dbReference>
<keyword evidence="5 8" id="KW-0472">Membrane</keyword>
<dbReference type="GO" id="GO:0045259">
    <property type="term" value="C:proton-transporting ATP synthase complex"/>
    <property type="evidence" value="ECO:0007669"/>
    <property type="project" value="UniProtKB-KW"/>
</dbReference>
<gene>
    <name evidence="8" type="primary">atpH</name>
    <name evidence="9" type="ORF">SAMN02927930_01020</name>
</gene>
<comment type="similarity">
    <text evidence="8">Belongs to the ATPase delta chain family.</text>
</comment>
<dbReference type="GO" id="GO:0005886">
    <property type="term" value="C:plasma membrane"/>
    <property type="evidence" value="ECO:0007669"/>
    <property type="project" value="UniProtKB-SubCell"/>
</dbReference>
<keyword evidence="7 8" id="KW-0066">ATP synthesis</keyword>
<dbReference type="NCBIfam" id="NF004402">
    <property type="entry name" value="PRK05758.2-2"/>
    <property type="match status" value="1"/>
</dbReference>
<sequence length="177" mass="19480">MSELTTVARPYAKAAFDFALENSAIEQWHGMLIFAAAVANDATMSTFLSSAETLDKKIEVFLNVCGEQLDDKGQNFVRLMAENGRLKALSAVVALFAEFRADYEKEIVVEVTAATELTKKQQDDLAKTLEQRFSRKVKLNCTVDAEIVSGLYIKAGDTVIDGTVRGKLERLAHALQS</sequence>
<dbReference type="PRINTS" id="PR00125">
    <property type="entry name" value="ATPASEDELTA"/>
</dbReference>
<reference evidence="10" key="1">
    <citation type="submission" date="2016-10" db="EMBL/GenBank/DDBJ databases">
        <authorList>
            <person name="Varghese N."/>
            <person name="Submissions S."/>
        </authorList>
    </citation>
    <scope>NUCLEOTIDE SEQUENCE [LARGE SCALE GENOMIC DNA]</scope>
    <source>
        <strain evidence="10">CGMCC 1.10824</strain>
    </source>
</reference>
<dbReference type="GO" id="GO:0046933">
    <property type="term" value="F:proton-transporting ATP synthase activity, rotational mechanism"/>
    <property type="evidence" value="ECO:0007669"/>
    <property type="project" value="UniProtKB-UniRule"/>
</dbReference>
<dbReference type="Gene3D" id="1.10.520.20">
    <property type="entry name" value="N-terminal domain of the delta subunit of the F1F0-ATP synthase"/>
    <property type="match status" value="1"/>
</dbReference>
<dbReference type="RefSeq" id="WP_092592421.1">
    <property type="nucleotide sequence ID" value="NZ_FMXN01000004.1"/>
</dbReference>
<dbReference type="Proteomes" id="UP000199626">
    <property type="component" value="Unassembled WGS sequence"/>
</dbReference>
<dbReference type="InterPro" id="IPR026015">
    <property type="entry name" value="ATP_synth_OSCP/delta_N_sf"/>
</dbReference>
<dbReference type="NCBIfam" id="TIGR01145">
    <property type="entry name" value="ATP_synt_delta"/>
    <property type="match status" value="1"/>
</dbReference>
<comment type="subcellular location">
    <subcellularLocation>
        <location evidence="8">Cell membrane</location>
        <topology evidence="8">Peripheral membrane protein</topology>
    </subcellularLocation>
    <subcellularLocation>
        <location evidence="1">Membrane</location>
    </subcellularLocation>
</comment>
<evidence type="ECO:0000256" key="3">
    <source>
        <dbReference type="ARBA" id="ARBA00022781"/>
    </source>
</evidence>
<comment type="function">
    <text evidence="8">F(1)F(0) ATP synthase produces ATP from ADP in the presence of a proton or sodium gradient. F-type ATPases consist of two structural domains, F(1) containing the extramembraneous catalytic core and F(0) containing the membrane proton channel, linked together by a central stalk and a peripheral stalk. During catalysis, ATP synthesis in the catalytic domain of F(1) is coupled via a rotary mechanism of the central stalk subunits to proton translocation.</text>
</comment>
<dbReference type="NCBIfam" id="NF004404">
    <property type="entry name" value="PRK05758.2-5"/>
    <property type="match status" value="1"/>
</dbReference>
<evidence type="ECO:0000256" key="1">
    <source>
        <dbReference type="ARBA" id="ARBA00004370"/>
    </source>
</evidence>
<accession>A0A1G6BZG9</accession>
<keyword evidence="3 8" id="KW-0375">Hydrogen ion transport</keyword>
<evidence type="ECO:0000256" key="6">
    <source>
        <dbReference type="ARBA" id="ARBA00023196"/>
    </source>
</evidence>
<keyword evidence="4 8" id="KW-0406">Ion transport</keyword>
<evidence type="ECO:0000313" key="10">
    <source>
        <dbReference type="Proteomes" id="UP000199626"/>
    </source>
</evidence>
<evidence type="ECO:0000313" key="9">
    <source>
        <dbReference type="EMBL" id="SDB25986.1"/>
    </source>
</evidence>
<dbReference type="InterPro" id="IPR000711">
    <property type="entry name" value="ATPase_OSCP/dsu"/>
</dbReference>
<evidence type="ECO:0000256" key="4">
    <source>
        <dbReference type="ARBA" id="ARBA00023065"/>
    </source>
</evidence>
<proteinExistence type="inferred from homology"/>
<dbReference type="PANTHER" id="PTHR11910">
    <property type="entry name" value="ATP SYNTHASE DELTA CHAIN"/>
    <property type="match status" value="1"/>
</dbReference>
<keyword evidence="8" id="KW-1003">Cell membrane</keyword>
<dbReference type="SUPFAM" id="SSF47928">
    <property type="entry name" value="N-terminal domain of the delta subunit of the F1F0-ATP synthase"/>
    <property type="match status" value="1"/>
</dbReference>
<name>A0A1G6BZG9_9GAMM</name>
<protein>
    <recommendedName>
        <fullName evidence="8">ATP synthase subunit delta</fullName>
    </recommendedName>
    <alternativeName>
        <fullName evidence="8">ATP synthase F(1) sector subunit delta</fullName>
    </alternativeName>
    <alternativeName>
        <fullName evidence="8">F-type ATPase subunit delta</fullName>
        <shortName evidence="8">F-ATPase subunit delta</shortName>
    </alternativeName>
</protein>
<keyword evidence="2 8" id="KW-0813">Transport</keyword>
<dbReference type="InterPro" id="IPR020781">
    <property type="entry name" value="ATPase_OSCP/d_CS"/>
</dbReference>
<comment type="function">
    <text evidence="8">This protein is part of the stalk that links CF(0) to CF(1). It either transmits conformational changes from CF(0) to CF(1) or is implicated in proton conduction.</text>
</comment>
<evidence type="ECO:0000256" key="8">
    <source>
        <dbReference type="HAMAP-Rule" id="MF_01416"/>
    </source>
</evidence>
<organism evidence="9 10">
    <name type="scientific">Pseudidiomarina indica</name>
    <dbReference type="NCBI Taxonomy" id="1159017"/>
    <lineage>
        <taxon>Bacteria</taxon>
        <taxon>Pseudomonadati</taxon>
        <taxon>Pseudomonadota</taxon>
        <taxon>Gammaproteobacteria</taxon>
        <taxon>Alteromonadales</taxon>
        <taxon>Idiomarinaceae</taxon>
        <taxon>Pseudidiomarina</taxon>
    </lineage>
</organism>
<evidence type="ECO:0000256" key="7">
    <source>
        <dbReference type="ARBA" id="ARBA00023310"/>
    </source>
</evidence>
<dbReference type="Pfam" id="PF00213">
    <property type="entry name" value="OSCP"/>
    <property type="match status" value="1"/>
</dbReference>
<dbReference type="STRING" id="1159017.SAMN02927930_01020"/>
<dbReference type="AlphaFoldDB" id="A0A1G6BZG9"/>
<dbReference type="PROSITE" id="PS00389">
    <property type="entry name" value="ATPASE_DELTA"/>
    <property type="match status" value="1"/>
</dbReference>
<keyword evidence="10" id="KW-1185">Reference proteome</keyword>
<keyword evidence="6 8" id="KW-0139">CF(1)</keyword>
<dbReference type="OrthoDB" id="9816221at2"/>